<organism evidence="1">
    <name type="scientific">Anguilla anguilla</name>
    <name type="common">European freshwater eel</name>
    <name type="synonym">Muraena anguilla</name>
    <dbReference type="NCBI Taxonomy" id="7936"/>
    <lineage>
        <taxon>Eukaryota</taxon>
        <taxon>Metazoa</taxon>
        <taxon>Chordata</taxon>
        <taxon>Craniata</taxon>
        <taxon>Vertebrata</taxon>
        <taxon>Euteleostomi</taxon>
        <taxon>Actinopterygii</taxon>
        <taxon>Neopterygii</taxon>
        <taxon>Teleostei</taxon>
        <taxon>Anguilliformes</taxon>
        <taxon>Anguillidae</taxon>
        <taxon>Anguilla</taxon>
    </lineage>
</organism>
<reference evidence="1" key="2">
    <citation type="journal article" date="2015" name="Fish Shellfish Immunol.">
        <title>Early steps in the European eel (Anguilla anguilla)-Vibrio vulnificus interaction in the gills: Role of the RtxA13 toxin.</title>
        <authorList>
            <person name="Callol A."/>
            <person name="Pajuelo D."/>
            <person name="Ebbesson L."/>
            <person name="Teles M."/>
            <person name="MacKenzie S."/>
            <person name="Amaro C."/>
        </authorList>
    </citation>
    <scope>NUCLEOTIDE SEQUENCE</scope>
</reference>
<dbReference type="AlphaFoldDB" id="A0A0E9RJ46"/>
<sequence>MCPNISGDPKRSTRKSVRILNPVYVQTIPHCHPHNYFH</sequence>
<evidence type="ECO:0000313" key="1">
    <source>
        <dbReference type="EMBL" id="JAH28480.1"/>
    </source>
</evidence>
<accession>A0A0E9RJ46</accession>
<name>A0A0E9RJ46_ANGAN</name>
<proteinExistence type="predicted"/>
<protein>
    <submittedName>
        <fullName evidence="1">Uncharacterized protein</fullName>
    </submittedName>
</protein>
<dbReference type="EMBL" id="GBXM01080097">
    <property type="protein sequence ID" value="JAH28480.1"/>
    <property type="molecule type" value="Transcribed_RNA"/>
</dbReference>
<reference evidence="1" key="1">
    <citation type="submission" date="2014-11" db="EMBL/GenBank/DDBJ databases">
        <authorList>
            <person name="Amaro Gonzalez C."/>
        </authorList>
    </citation>
    <scope>NUCLEOTIDE SEQUENCE</scope>
</reference>